<dbReference type="Pfam" id="PF03023">
    <property type="entry name" value="MurJ"/>
    <property type="match status" value="1"/>
</dbReference>
<keyword evidence="10" id="KW-1185">Reference proteome</keyword>
<evidence type="ECO:0000256" key="7">
    <source>
        <dbReference type="ARBA" id="ARBA00023136"/>
    </source>
</evidence>
<dbReference type="OrthoDB" id="9786339at2"/>
<evidence type="ECO:0000313" key="9">
    <source>
        <dbReference type="EMBL" id="RCG19131.1"/>
    </source>
</evidence>
<keyword evidence="7 8" id="KW-0472">Membrane</keyword>
<feature type="transmembrane region" description="Helical" evidence="8">
    <location>
        <begin position="398"/>
        <end position="418"/>
    </location>
</feature>
<dbReference type="PRINTS" id="PR01806">
    <property type="entry name" value="VIRFACTRMVIN"/>
</dbReference>
<dbReference type="GO" id="GO:0071555">
    <property type="term" value="P:cell wall organization"/>
    <property type="evidence" value="ECO:0007669"/>
    <property type="project" value="UniProtKB-KW"/>
</dbReference>
<feature type="transmembrane region" description="Helical" evidence="8">
    <location>
        <begin position="325"/>
        <end position="352"/>
    </location>
</feature>
<comment type="function">
    <text evidence="8">Involved in peptidoglycan biosynthesis. Transports lipid-linked peptidoglycan precursors from the inner to the outer leaflet of the cytoplasmic membrane.</text>
</comment>
<accession>A0A367EM65</accession>
<feature type="transmembrane region" description="Helical" evidence="8">
    <location>
        <begin position="240"/>
        <end position="260"/>
    </location>
</feature>
<evidence type="ECO:0000256" key="6">
    <source>
        <dbReference type="ARBA" id="ARBA00022989"/>
    </source>
</evidence>
<comment type="pathway">
    <text evidence="8">Cell wall biogenesis; peptidoglycan biosynthesis.</text>
</comment>
<evidence type="ECO:0000256" key="8">
    <source>
        <dbReference type="HAMAP-Rule" id="MF_02078"/>
    </source>
</evidence>
<evidence type="ECO:0000256" key="1">
    <source>
        <dbReference type="ARBA" id="ARBA00004651"/>
    </source>
</evidence>
<dbReference type="NCBIfam" id="TIGR01695">
    <property type="entry name" value="murJ_mviN"/>
    <property type="match status" value="1"/>
</dbReference>
<gene>
    <name evidence="9" type="primary">mviN</name>
    <name evidence="8" type="synonym">murJ</name>
    <name evidence="9" type="ORF">DQ384_38285</name>
</gene>
<feature type="transmembrane region" description="Helical" evidence="8">
    <location>
        <begin position="195"/>
        <end position="219"/>
    </location>
</feature>
<dbReference type="AlphaFoldDB" id="A0A367EM65"/>
<keyword evidence="8" id="KW-0961">Cell wall biogenesis/degradation</keyword>
<reference evidence="9 10" key="1">
    <citation type="submission" date="2018-06" db="EMBL/GenBank/DDBJ databases">
        <title>Sphaerisporangium craniellae sp. nov., isolated from a marine sponge in the South China Sea.</title>
        <authorList>
            <person name="Li L."/>
        </authorList>
    </citation>
    <scope>NUCLEOTIDE SEQUENCE [LARGE SCALE GENOMIC DNA]</scope>
    <source>
        <strain evidence="9 10">CCTCC AA 208026</strain>
    </source>
</reference>
<dbReference type="InterPro" id="IPR051050">
    <property type="entry name" value="Lipid_II_flippase_MurJ/MviN"/>
</dbReference>
<evidence type="ECO:0000256" key="5">
    <source>
        <dbReference type="ARBA" id="ARBA00022984"/>
    </source>
</evidence>
<dbReference type="GO" id="GO:0034204">
    <property type="term" value="P:lipid translocation"/>
    <property type="evidence" value="ECO:0007669"/>
    <property type="project" value="TreeGrafter"/>
</dbReference>
<dbReference type="GO" id="GO:0008360">
    <property type="term" value="P:regulation of cell shape"/>
    <property type="evidence" value="ECO:0007669"/>
    <property type="project" value="UniProtKB-KW"/>
</dbReference>
<dbReference type="InterPro" id="IPR004268">
    <property type="entry name" value="MurJ"/>
</dbReference>
<feature type="transmembrane region" description="Helical" evidence="8">
    <location>
        <begin position="87"/>
        <end position="110"/>
    </location>
</feature>
<proteinExistence type="inferred from homology"/>
<dbReference type="GO" id="GO:0005886">
    <property type="term" value="C:plasma membrane"/>
    <property type="evidence" value="ECO:0007669"/>
    <property type="project" value="UniProtKB-SubCell"/>
</dbReference>
<feature type="transmembrane region" description="Helical" evidence="8">
    <location>
        <begin position="491"/>
        <end position="515"/>
    </location>
</feature>
<keyword evidence="2 8" id="KW-1003">Cell membrane</keyword>
<organism evidence="9 10">
    <name type="scientific">Sphaerisporangium album</name>
    <dbReference type="NCBI Taxonomy" id="509200"/>
    <lineage>
        <taxon>Bacteria</taxon>
        <taxon>Bacillati</taxon>
        <taxon>Actinomycetota</taxon>
        <taxon>Actinomycetes</taxon>
        <taxon>Streptosporangiales</taxon>
        <taxon>Streptosporangiaceae</taxon>
        <taxon>Sphaerisporangium</taxon>
    </lineage>
</organism>
<sequence>MSRGLRASAIMAAGTTVSRVTGFVRTMVLAYAIGTAAMGDAYNAAYAIPYSILDLLLLGVLSSVVVPMIVRAQQEDPDGGRAYEQRLLTVVTLALIVVAVAAVLAAPLLIDLYTTNWAPDSDEFQVAVMLARFILPQLAFFGIGAVAGAILNTRDRFAAPMWAPVVNNLVVICILLAFAMVAGRGGSNVSQVTEAQLALLGLGTTAGIVAQSIVLIISLKRAGFSFVPRFDLRNARLGEMAKMGVWTIGYVVITQLGFMLTTNLSSAAGDQAPGHGITPYTFAFQLFQLPYGIIGVSVITAMLPRMSRAVGKGRLDDVRDEFQSSVRLISSVMVPVSILLMVLGPAITVPIYAHGATSVADAIYIGNVLQVYGLALMPFAVFQLLLRVFYSFGDTRTPVFVGAGTTAVNALLMVILYVSLPARYVVMGLAFAYAIAYTLGGIVAWVLASRRVQGLGGWAVGAAITRMYWSSLPAAVLALASVWAAQRLSGGLGFVSALAILVVGGGLGMLLYLGIALKTRIPEISSILGMVTRRAAPPVKQDADAIDDTAVVPD</sequence>
<keyword evidence="5 8" id="KW-0573">Peptidoglycan synthesis</keyword>
<feature type="transmembrane region" description="Helical" evidence="8">
    <location>
        <begin position="424"/>
        <end position="447"/>
    </location>
</feature>
<keyword evidence="3 8" id="KW-0812">Transmembrane</keyword>
<evidence type="ECO:0000256" key="3">
    <source>
        <dbReference type="ARBA" id="ARBA00022692"/>
    </source>
</evidence>
<dbReference type="CDD" id="cd13123">
    <property type="entry name" value="MATE_MurJ_like"/>
    <property type="match status" value="1"/>
</dbReference>
<evidence type="ECO:0000256" key="4">
    <source>
        <dbReference type="ARBA" id="ARBA00022960"/>
    </source>
</evidence>
<keyword evidence="4 8" id="KW-0133">Cell shape</keyword>
<name>A0A367EM65_9ACTN</name>
<dbReference type="GO" id="GO:0009252">
    <property type="term" value="P:peptidoglycan biosynthetic process"/>
    <property type="evidence" value="ECO:0007669"/>
    <property type="project" value="UniProtKB-UniRule"/>
</dbReference>
<comment type="caution">
    <text evidence="9">The sequence shown here is derived from an EMBL/GenBank/DDBJ whole genome shotgun (WGS) entry which is preliminary data.</text>
</comment>
<protein>
    <recommendedName>
        <fullName evidence="8">Probable lipid II flippase MurJ</fullName>
    </recommendedName>
</protein>
<feature type="transmembrane region" description="Helical" evidence="8">
    <location>
        <begin position="280"/>
        <end position="304"/>
    </location>
</feature>
<feature type="transmembrane region" description="Helical" evidence="8">
    <location>
        <begin position="20"/>
        <end position="38"/>
    </location>
</feature>
<dbReference type="PANTHER" id="PTHR47019">
    <property type="entry name" value="LIPID II FLIPPASE MURJ"/>
    <property type="match status" value="1"/>
</dbReference>
<dbReference type="RefSeq" id="WP_114033786.1">
    <property type="nucleotide sequence ID" value="NZ_QOIL01000034.1"/>
</dbReference>
<feature type="transmembrane region" description="Helical" evidence="8">
    <location>
        <begin position="467"/>
        <end position="485"/>
    </location>
</feature>
<keyword evidence="6 8" id="KW-1133">Transmembrane helix</keyword>
<comment type="similarity">
    <text evidence="8">Belongs to the MurJ/MviN family.</text>
</comment>
<dbReference type="GO" id="GO:0015648">
    <property type="term" value="F:lipid-linked peptidoglycan transporter activity"/>
    <property type="evidence" value="ECO:0007669"/>
    <property type="project" value="UniProtKB-UniRule"/>
</dbReference>
<evidence type="ECO:0000313" key="10">
    <source>
        <dbReference type="Proteomes" id="UP000253094"/>
    </source>
</evidence>
<keyword evidence="8" id="KW-0813">Transport</keyword>
<comment type="subcellular location">
    <subcellularLocation>
        <location evidence="1 8">Cell membrane</location>
        <topology evidence="1 8">Multi-pass membrane protein</topology>
    </subcellularLocation>
</comment>
<feature type="transmembrane region" description="Helical" evidence="8">
    <location>
        <begin position="130"/>
        <end position="153"/>
    </location>
</feature>
<evidence type="ECO:0000256" key="2">
    <source>
        <dbReference type="ARBA" id="ARBA00022475"/>
    </source>
</evidence>
<feature type="transmembrane region" description="Helical" evidence="8">
    <location>
        <begin position="364"/>
        <end position="386"/>
    </location>
</feature>
<dbReference type="EMBL" id="QOIL01000034">
    <property type="protein sequence ID" value="RCG19131.1"/>
    <property type="molecule type" value="Genomic_DNA"/>
</dbReference>
<feature type="transmembrane region" description="Helical" evidence="8">
    <location>
        <begin position="165"/>
        <end position="183"/>
    </location>
</feature>
<dbReference type="Proteomes" id="UP000253094">
    <property type="component" value="Unassembled WGS sequence"/>
</dbReference>
<feature type="transmembrane region" description="Helical" evidence="8">
    <location>
        <begin position="44"/>
        <end position="66"/>
    </location>
</feature>
<dbReference type="HAMAP" id="MF_02078">
    <property type="entry name" value="MurJ_MviN"/>
    <property type="match status" value="1"/>
</dbReference>
<dbReference type="UniPathway" id="UPA00219"/>
<dbReference type="PANTHER" id="PTHR47019:SF1">
    <property type="entry name" value="LIPID II FLIPPASE MURJ"/>
    <property type="match status" value="1"/>
</dbReference>